<evidence type="ECO:0000256" key="6">
    <source>
        <dbReference type="ARBA" id="ARBA00023295"/>
    </source>
</evidence>
<evidence type="ECO:0000256" key="4">
    <source>
        <dbReference type="ARBA" id="ARBA00023027"/>
    </source>
</evidence>
<dbReference type="CDD" id="cd05296">
    <property type="entry name" value="GH4_P_beta_glucosidase"/>
    <property type="match status" value="1"/>
</dbReference>
<keyword evidence="2" id="KW-0479">Metal-binding</keyword>
<dbReference type="InterPro" id="IPR015955">
    <property type="entry name" value="Lactate_DH/Glyco_Ohase_4_C"/>
</dbReference>
<comment type="cofactor">
    <cofactor evidence="7">
        <name>NAD(+)</name>
        <dbReference type="ChEBI" id="CHEBI:57540"/>
    </cofactor>
    <text evidence="7">Binds 1 NAD(+) per subunit.</text>
</comment>
<comment type="similarity">
    <text evidence="1 7">Belongs to the glycosyl hydrolase 4 family.</text>
</comment>
<dbReference type="EC" id="3.2.1.86" evidence="9"/>
<dbReference type="Proteomes" id="UP001646157">
    <property type="component" value="Unassembled WGS sequence"/>
</dbReference>
<dbReference type="InterPro" id="IPR001088">
    <property type="entry name" value="Glyco_hydro_4"/>
</dbReference>
<proteinExistence type="inferred from homology"/>
<dbReference type="InterPro" id="IPR019802">
    <property type="entry name" value="GlycHydrolase_4_CS"/>
</dbReference>
<keyword evidence="3 7" id="KW-0378">Hydrolase</keyword>
<keyword evidence="5" id="KW-0464">Manganese</keyword>
<dbReference type="SUPFAM" id="SSF51735">
    <property type="entry name" value="NAD(P)-binding Rossmann-fold domains"/>
    <property type="match status" value="1"/>
</dbReference>
<evidence type="ECO:0000256" key="2">
    <source>
        <dbReference type="ARBA" id="ARBA00022723"/>
    </source>
</evidence>
<accession>A0ABS2NJP7</accession>
<gene>
    <name evidence="9" type="ORF">JOC86_004656</name>
</gene>
<dbReference type="PANTHER" id="PTHR32092:SF5">
    <property type="entry name" value="6-PHOSPHO-BETA-GLUCOSIDASE"/>
    <property type="match status" value="1"/>
</dbReference>
<dbReference type="PRINTS" id="PR00732">
    <property type="entry name" value="GLHYDRLASE4"/>
</dbReference>
<dbReference type="Pfam" id="PF02056">
    <property type="entry name" value="Glyco_hydro_4"/>
    <property type="match status" value="1"/>
</dbReference>
<feature type="domain" description="Glycosyl hydrolase family 4 C-terminal" evidence="8">
    <location>
        <begin position="195"/>
        <end position="410"/>
    </location>
</feature>
<evidence type="ECO:0000256" key="1">
    <source>
        <dbReference type="ARBA" id="ARBA00010141"/>
    </source>
</evidence>
<dbReference type="EMBL" id="JAFBDZ010000007">
    <property type="protein sequence ID" value="MBM7588081.1"/>
    <property type="molecule type" value="Genomic_DNA"/>
</dbReference>
<evidence type="ECO:0000256" key="7">
    <source>
        <dbReference type="RuleBase" id="RU361152"/>
    </source>
</evidence>
<dbReference type="GO" id="GO:0008706">
    <property type="term" value="F:6-phospho-beta-glucosidase activity"/>
    <property type="evidence" value="ECO:0007669"/>
    <property type="project" value="UniProtKB-EC"/>
</dbReference>
<dbReference type="RefSeq" id="WP_205175482.1">
    <property type="nucleotide sequence ID" value="NZ_JAFBDZ010000007.1"/>
</dbReference>
<dbReference type="Gene3D" id="3.40.50.720">
    <property type="entry name" value="NAD(P)-binding Rossmann-like Domain"/>
    <property type="match status" value="1"/>
</dbReference>
<dbReference type="PANTHER" id="PTHR32092">
    <property type="entry name" value="6-PHOSPHO-BETA-GLUCOSIDASE-RELATED"/>
    <property type="match status" value="1"/>
</dbReference>
<comment type="caution">
    <text evidence="9">The sequence shown here is derived from an EMBL/GenBank/DDBJ whole genome shotgun (WGS) entry which is preliminary data.</text>
</comment>
<evidence type="ECO:0000313" key="9">
    <source>
        <dbReference type="EMBL" id="MBM7588081.1"/>
    </source>
</evidence>
<dbReference type="InterPro" id="IPR022616">
    <property type="entry name" value="Glyco_hydro_4_C"/>
</dbReference>
<organism evidence="9 10">
    <name type="scientific">Rossellomorea pakistanensis</name>
    <dbReference type="NCBI Taxonomy" id="992288"/>
    <lineage>
        <taxon>Bacteria</taxon>
        <taxon>Bacillati</taxon>
        <taxon>Bacillota</taxon>
        <taxon>Bacilli</taxon>
        <taxon>Bacillales</taxon>
        <taxon>Bacillaceae</taxon>
        <taxon>Rossellomorea</taxon>
    </lineage>
</organism>
<keyword evidence="10" id="KW-1185">Reference proteome</keyword>
<keyword evidence="4 7" id="KW-0520">NAD</keyword>
<evidence type="ECO:0000259" key="8">
    <source>
        <dbReference type="Pfam" id="PF11975"/>
    </source>
</evidence>
<reference evidence="9 10" key="1">
    <citation type="submission" date="2021-01" db="EMBL/GenBank/DDBJ databases">
        <title>Genomic Encyclopedia of Type Strains, Phase IV (KMG-IV): sequencing the most valuable type-strain genomes for metagenomic binning, comparative biology and taxonomic classification.</title>
        <authorList>
            <person name="Goeker M."/>
        </authorList>
    </citation>
    <scope>NUCLEOTIDE SEQUENCE [LARGE SCALE GENOMIC DNA]</scope>
    <source>
        <strain evidence="9 10">DSM 24834</strain>
    </source>
</reference>
<dbReference type="Gene3D" id="3.90.110.10">
    <property type="entry name" value="Lactate dehydrogenase/glycoside hydrolase, family 4, C-terminal"/>
    <property type="match status" value="1"/>
</dbReference>
<evidence type="ECO:0000256" key="5">
    <source>
        <dbReference type="ARBA" id="ARBA00023211"/>
    </source>
</evidence>
<protein>
    <submittedName>
        <fullName evidence="9">6-phospho-beta-glucosidase</fullName>
        <ecNumber evidence="9">3.2.1.86</ecNumber>
    </submittedName>
</protein>
<dbReference type="PROSITE" id="PS01324">
    <property type="entry name" value="GLYCOSYL_HYDROL_F4"/>
    <property type="match status" value="1"/>
</dbReference>
<keyword evidence="6 7" id="KW-0326">Glycosidase</keyword>
<sequence>MSVKVVIIGGGSSYTPEIIEGFIQRYDSFPVSNITLVDIEEGNDKLETVGALAQRMIAKASVPIKLEWTLDRREALIGADFVTAQIRVGGLSAREKDERIPLSHGVIGQETNGPGGIFKAFRTIPVLMDICEDIHDICPSAWLINFTNPAGIVTEALLKNSKHDKVIGVCNIPFNMKNSVAEMMNCYPNEVQIEFLGMNHFVFGKRVFIKGVDKTQEVLEKLMKKEIDFSPANIVSLGWSAEFIQSLQMLPNPYHQYYFQTDEVLEKDLKAFRENGTRAEVVRKVEKELFIQYQDEALNEKPKELEKRGGAYYSDAACSLMVSIYNNSLDIQTVNTFNKGAIPDLPVDSVIEVNAVITKEGPMPLAVGSIPLSVKGMIQQMKALEELVIRAALTGDYFEAYQAMVMNPLVPNEKTAKILLDELLEAHKQFLPQFN</sequence>
<dbReference type="SUPFAM" id="SSF56327">
    <property type="entry name" value="LDH C-terminal domain-like"/>
    <property type="match status" value="1"/>
</dbReference>
<name>A0ABS2NJP7_9BACI</name>
<dbReference type="Pfam" id="PF11975">
    <property type="entry name" value="Glyco_hydro_4C"/>
    <property type="match status" value="1"/>
</dbReference>
<evidence type="ECO:0000313" key="10">
    <source>
        <dbReference type="Proteomes" id="UP001646157"/>
    </source>
</evidence>
<dbReference type="InterPro" id="IPR036291">
    <property type="entry name" value="NAD(P)-bd_dom_sf"/>
</dbReference>
<evidence type="ECO:0000256" key="3">
    <source>
        <dbReference type="ARBA" id="ARBA00022801"/>
    </source>
</evidence>